<reference evidence="13 14" key="1">
    <citation type="submission" date="2010-11" db="EMBL/GenBank/DDBJ databases">
        <title>The complete genome of Thermotoga thermarum DSM 5069.</title>
        <authorList>
            <consortium name="US DOE Joint Genome Institute (JGI-PGF)"/>
            <person name="Lucas S."/>
            <person name="Copeland A."/>
            <person name="Lapidus A."/>
            <person name="Bruce D."/>
            <person name="Goodwin L."/>
            <person name="Pitluck S."/>
            <person name="Kyrpides N."/>
            <person name="Mavromatis K."/>
            <person name="Ivanova N."/>
            <person name="Zeytun A."/>
            <person name="Brettin T."/>
            <person name="Detter J.C."/>
            <person name="Tapia R."/>
            <person name="Han C."/>
            <person name="Land M."/>
            <person name="Hauser L."/>
            <person name="Markowitz V."/>
            <person name="Cheng J.-F."/>
            <person name="Hugenholtz P."/>
            <person name="Woyke T."/>
            <person name="Wu D."/>
            <person name="Spring S."/>
            <person name="Schroeder M."/>
            <person name="Brambilla E."/>
            <person name="Klenk H.-P."/>
            <person name="Eisen J.A."/>
        </authorList>
    </citation>
    <scope>NUCLEOTIDE SEQUENCE [LARGE SCALE GENOMIC DNA]</scope>
    <source>
        <strain evidence="13 14">DSM 5069</strain>
    </source>
</reference>
<keyword evidence="7 10" id="KW-0808">Transferase</keyword>
<dbReference type="CDD" id="cd05009">
    <property type="entry name" value="SIS_GlmS_GlmD_2"/>
    <property type="match status" value="1"/>
</dbReference>
<comment type="function">
    <text evidence="10">Catalyzes the first step in hexosamine metabolism, converting fructose-6P into glucosamine-6P using glutamine as a nitrogen source.</text>
</comment>
<evidence type="ECO:0000256" key="6">
    <source>
        <dbReference type="ARBA" id="ARBA00022576"/>
    </source>
</evidence>
<dbReference type="FunFam" id="3.40.50.10490:FF:000001">
    <property type="entry name" value="Glutamine--fructose-6-phosphate aminotransferase [isomerizing]"/>
    <property type="match status" value="1"/>
</dbReference>
<dbReference type="GO" id="GO:0006487">
    <property type="term" value="P:protein N-linked glycosylation"/>
    <property type="evidence" value="ECO:0007669"/>
    <property type="project" value="TreeGrafter"/>
</dbReference>
<dbReference type="InterPro" id="IPR047084">
    <property type="entry name" value="GFAT_N"/>
</dbReference>
<dbReference type="SUPFAM" id="SSF56235">
    <property type="entry name" value="N-terminal nucleophile aminohydrolases (Ntn hydrolases)"/>
    <property type="match status" value="1"/>
</dbReference>
<gene>
    <name evidence="10" type="primary">glmS</name>
    <name evidence="13" type="ORF">Theth_0031</name>
</gene>
<feature type="initiator methionine" description="Removed" evidence="10">
    <location>
        <position position="1"/>
    </location>
</feature>
<protein>
    <recommendedName>
        <fullName evidence="4 10">Glutamine--fructose-6-phosphate aminotransferase [isomerizing]</fullName>
        <ecNumber evidence="3 10">2.6.1.16</ecNumber>
    </recommendedName>
    <alternativeName>
        <fullName evidence="10">D-fructose-6-phosphate amidotransferase</fullName>
    </alternativeName>
    <alternativeName>
        <fullName evidence="10">GFAT</fullName>
    </alternativeName>
    <alternativeName>
        <fullName evidence="10">Glucosamine-6-phosphate synthase</fullName>
    </alternativeName>
    <alternativeName>
        <fullName evidence="10">Hexosephosphate aminotransferase</fullName>
    </alternativeName>
    <alternativeName>
        <fullName evidence="10">L-glutamine--D-fructose-6-phosphate amidotransferase</fullName>
    </alternativeName>
</protein>
<dbReference type="Proteomes" id="UP000006804">
    <property type="component" value="Chromosome"/>
</dbReference>
<feature type="active site" description="For Fru-6P isomerization activity" evidence="10">
    <location>
        <position position="597"/>
    </location>
</feature>
<dbReference type="GO" id="GO:0004360">
    <property type="term" value="F:glutamine-fructose-6-phosphate transaminase (isomerizing) activity"/>
    <property type="evidence" value="ECO:0007669"/>
    <property type="project" value="UniProtKB-UniRule"/>
</dbReference>
<keyword evidence="9" id="KW-0315">Glutamine amidotransferase</keyword>
<dbReference type="HOGENOM" id="CLU_012520_5_2_0"/>
<evidence type="ECO:0000256" key="2">
    <source>
        <dbReference type="ARBA" id="ARBA00004496"/>
    </source>
</evidence>
<dbReference type="InterPro" id="IPR035466">
    <property type="entry name" value="GlmS/AgaS_SIS"/>
</dbReference>
<dbReference type="CDD" id="cd00714">
    <property type="entry name" value="GFAT"/>
    <property type="match status" value="1"/>
</dbReference>
<keyword evidence="14" id="KW-1185">Reference proteome</keyword>
<evidence type="ECO:0000313" key="14">
    <source>
        <dbReference type="Proteomes" id="UP000006804"/>
    </source>
</evidence>
<comment type="catalytic activity">
    <reaction evidence="1 10">
        <text>D-fructose 6-phosphate + L-glutamine = D-glucosamine 6-phosphate + L-glutamate</text>
        <dbReference type="Rhea" id="RHEA:13237"/>
        <dbReference type="ChEBI" id="CHEBI:29985"/>
        <dbReference type="ChEBI" id="CHEBI:58359"/>
        <dbReference type="ChEBI" id="CHEBI:58725"/>
        <dbReference type="ChEBI" id="CHEBI:61527"/>
        <dbReference type="EC" id="2.6.1.16"/>
    </reaction>
</comment>
<dbReference type="HAMAP" id="MF_00164">
    <property type="entry name" value="GlmS"/>
    <property type="match status" value="1"/>
</dbReference>
<evidence type="ECO:0000256" key="4">
    <source>
        <dbReference type="ARBA" id="ARBA00016090"/>
    </source>
</evidence>
<accession>F7YU43</accession>
<feature type="domain" description="SIS" evidence="12">
    <location>
        <begin position="451"/>
        <end position="592"/>
    </location>
</feature>
<feature type="active site" description="Nucleophile; for GATase activity" evidence="10">
    <location>
        <position position="2"/>
    </location>
</feature>
<dbReference type="Gene3D" id="3.60.20.10">
    <property type="entry name" value="Glutamine Phosphoribosylpyrophosphate, subunit 1, domain 1"/>
    <property type="match status" value="1"/>
</dbReference>
<evidence type="ECO:0000256" key="10">
    <source>
        <dbReference type="HAMAP-Rule" id="MF_00164"/>
    </source>
</evidence>
<dbReference type="GO" id="GO:0097367">
    <property type="term" value="F:carbohydrate derivative binding"/>
    <property type="evidence" value="ECO:0007669"/>
    <property type="project" value="InterPro"/>
</dbReference>
<evidence type="ECO:0000313" key="13">
    <source>
        <dbReference type="EMBL" id="AEH50139.1"/>
    </source>
</evidence>
<dbReference type="AlphaFoldDB" id="F7YU43"/>
<dbReference type="eggNOG" id="COG0449">
    <property type="taxonomic scope" value="Bacteria"/>
</dbReference>
<dbReference type="NCBIfam" id="TIGR01135">
    <property type="entry name" value="glmS"/>
    <property type="match status" value="1"/>
</dbReference>
<dbReference type="PANTHER" id="PTHR10937:SF0">
    <property type="entry name" value="GLUTAMINE--FRUCTOSE-6-PHOSPHATE TRANSAMINASE (ISOMERIZING)"/>
    <property type="match status" value="1"/>
</dbReference>
<dbReference type="CDD" id="cd05008">
    <property type="entry name" value="SIS_GlmS_GlmD_1"/>
    <property type="match status" value="1"/>
</dbReference>
<dbReference type="FunFam" id="3.60.20.10:FF:000006">
    <property type="entry name" value="Glutamine--fructose-6-phosphate aminotransferase [isomerizing]"/>
    <property type="match status" value="1"/>
</dbReference>
<feature type="domain" description="SIS" evidence="12">
    <location>
        <begin position="280"/>
        <end position="419"/>
    </location>
</feature>
<dbReference type="PATRIC" id="fig|688269.3.peg.31"/>
<sequence length="602" mass="67653">MCGIVGLVGEIKIADLIEALEKLEYRGYDSAGLAFLNNGKVQVEKTKGKVADLKNLVLDRIEQRINVGIAHTRWATHGEPNDINAHPHLDCSEKIVVVHNGIIENFRYLKNRLIELGHRFFSETDTEVIPHLIEEHYKGDLFEAIRKTVLKLEGSFAIAVMHADHPNMIVGARKGSPLIACEHGLASDVPPLLKYTKYMVPLNDEEIVVISEDGMKVFGFDGVEREKRAIEITWSYEDAQKSGFKHFMLKEIFEEPMCLVSVMTGRIKNGKVHFEELEGLKERLKNINFVKVVACGTSYHAALSFKYFLENLSDVNVDAEISSEFRYKRQHLKPNDVVIAISQSGETADTLESVRLAKRQGATVVAITNVVGSTLSRESDFTLYLNAGPEISVAATKSYVSQITLLYLLALKIMEIKGIWDEKHEGLIDRLLRMPEIFEKFLDQVDNIHQIAAKYKDFKHFMYIGRGYGYPTALEGALKLKEISYIHATAYPAGELKHGPIAMLGPDFPVFAVAPNDFLFSKTKSNIIECRSRKARIVLLTNEGNEEAFELADDVIFVSNSIDELYPILMTPAIQLFAYYVADELGLDPDKPRNLAKSVTVE</sequence>
<dbReference type="Pfam" id="PF01380">
    <property type="entry name" value="SIS"/>
    <property type="match status" value="2"/>
</dbReference>
<dbReference type="GO" id="GO:0006047">
    <property type="term" value="P:UDP-N-acetylglucosamine metabolic process"/>
    <property type="evidence" value="ECO:0007669"/>
    <property type="project" value="TreeGrafter"/>
</dbReference>
<keyword evidence="8" id="KW-0677">Repeat</keyword>
<dbReference type="Pfam" id="PF13522">
    <property type="entry name" value="GATase_6"/>
    <property type="match status" value="1"/>
</dbReference>
<dbReference type="EC" id="2.6.1.16" evidence="3 10"/>
<dbReference type="PROSITE" id="PS51464">
    <property type="entry name" value="SIS"/>
    <property type="match status" value="2"/>
</dbReference>
<dbReference type="PANTHER" id="PTHR10937">
    <property type="entry name" value="GLUCOSAMINE--FRUCTOSE-6-PHOSPHATE AMINOTRANSFERASE, ISOMERIZING"/>
    <property type="match status" value="1"/>
</dbReference>
<dbReference type="KEGG" id="tta:Theth_0031"/>
<dbReference type="OrthoDB" id="106547at2"/>
<dbReference type="SUPFAM" id="SSF53697">
    <property type="entry name" value="SIS domain"/>
    <property type="match status" value="1"/>
</dbReference>
<keyword evidence="5 10" id="KW-0963">Cytoplasm</keyword>
<name>F7YU43_9THEM</name>
<proteinExistence type="inferred from homology"/>
<dbReference type="PROSITE" id="PS51278">
    <property type="entry name" value="GATASE_TYPE_2"/>
    <property type="match status" value="1"/>
</dbReference>
<dbReference type="InterPro" id="IPR029055">
    <property type="entry name" value="Ntn_hydrolases_N"/>
</dbReference>
<evidence type="ECO:0000256" key="8">
    <source>
        <dbReference type="ARBA" id="ARBA00022737"/>
    </source>
</evidence>
<comment type="subunit">
    <text evidence="10">Homodimer.</text>
</comment>
<evidence type="ECO:0000256" key="1">
    <source>
        <dbReference type="ARBA" id="ARBA00001031"/>
    </source>
</evidence>
<dbReference type="GO" id="GO:0006002">
    <property type="term" value="P:fructose 6-phosphate metabolic process"/>
    <property type="evidence" value="ECO:0007669"/>
    <property type="project" value="TreeGrafter"/>
</dbReference>
<dbReference type="GO" id="GO:0005975">
    <property type="term" value="P:carbohydrate metabolic process"/>
    <property type="evidence" value="ECO:0007669"/>
    <property type="project" value="UniProtKB-UniRule"/>
</dbReference>
<dbReference type="GO" id="GO:0005829">
    <property type="term" value="C:cytosol"/>
    <property type="evidence" value="ECO:0007669"/>
    <property type="project" value="TreeGrafter"/>
</dbReference>
<evidence type="ECO:0000256" key="9">
    <source>
        <dbReference type="ARBA" id="ARBA00022962"/>
    </source>
</evidence>
<feature type="domain" description="Glutamine amidotransferase type-2" evidence="11">
    <location>
        <begin position="2"/>
        <end position="213"/>
    </location>
</feature>
<dbReference type="InterPro" id="IPR017932">
    <property type="entry name" value="GATase_2_dom"/>
</dbReference>
<dbReference type="STRING" id="688269.Theth_0031"/>
<dbReference type="NCBIfam" id="NF001484">
    <property type="entry name" value="PRK00331.1"/>
    <property type="match status" value="1"/>
</dbReference>
<keyword evidence="6 10" id="KW-0032">Aminotransferase</keyword>
<evidence type="ECO:0000259" key="11">
    <source>
        <dbReference type="PROSITE" id="PS51278"/>
    </source>
</evidence>
<evidence type="ECO:0000256" key="7">
    <source>
        <dbReference type="ARBA" id="ARBA00022679"/>
    </source>
</evidence>
<organism evidence="13 14">
    <name type="scientific">Pseudothermotoga thermarum DSM 5069</name>
    <dbReference type="NCBI Taxonomy" id="688269"/>
    <lineage>
        <taxon>Bacteria</taxon>
        <taxon>Thermotogati</taxon>
        <taxon>Thermotogota</taxon>
        <taxon>Thermotogae</taxon>
        <taxon>Thermotogales</taxon>
        <taxon>Thermotogaceae</taxon>
        <taxon>Pseudothermotoga</taxon>
    </lineage>
</organism>
<dbReference type="RefSeq" id="WP_013931363.1">
    <property type="nucleotide sequence ID" value="NC_015707.1"/>
</dbReference>
<evidence type="ECO:0000259" key="12">
    <source>
        <dbReference type="PROSITE" id="PS51464"/>
    </source>
</evidence>
<dbReference type="InterPro" id="IPR001347">
    <property type="entry name" value="SIS_dom"/>
</dbReference>
<dbReference type="InterPro" id="IPR046348">
    <property type="entry name" value="SIS_dom_sf"/>
</dbReference>
<dbReference type="InterPro" id="IPR035490">
    <property type="entry name" value="GlmS/FrlB_SIS"/>
</dbReference>
<evidence type="ECO:0000256" key="5">
    <source>
        <dbReference type="ARBA" id="ARBA00022490"/>
    </source>
</evidence>
<dbReference type="Gene3D" id="3.40.50.10490">
    <property type="entry name" value="Glucose-6-phosphate isomerase like protein, domain 1"/>
    <property type="match status" value="2"/>
</dbReference>
<evidence type="ECO:0000256" key="3">
    <source>
        <dbReference type="ARBA" id="ARBA00012916"/>
    </source>
</evidence>
<dbReference type="EMBL" id="CP002351">
    <property type="protein sequence ID" value="AEH50139.1"/>
    <property type="molecule type" value="Genomic_DNA"/>
</dbReference>
<comment type="subcellular location">
    <subcellularLocation>
        <location evidence="2 10">Cytoplasm</location>
    </subcellularLocation>
</comment>
<dbReference type="InterPro" id="IPR005855">
    <property type="entry name" value="GFAT"/>
</dbReference>